<organism evidence="3 4">
    <name type="scientific">Candidatus Hamiltonella defensa</name>
    <name type="common">Bemisia tabaci</name>
    <dbReference type="NCBI Taxonomy" id="672795"/>
    <lineage>
        <taxon>Bacteria</taxon>
        <taxon>Pseudomonadati</taxon>
        <taxon>Pseudomonadota</taxon>
        <taxon>Gammaproteobacteria</taxon>
        <taxon>Enterobacterales</taxon>
        <taxon>Enterobacteriaceae</taxon>
        <taxon>aphid secondary symbionts</taxon>
        <taxon>Candidatus Williamhamiltonella</taxon>
    </lineage>
</organism>
<dbReference type="Gene3D" id="3.30.70.260">
    <property type="match status" value="1"/>
</dbReference>
<dbReference type="SUPFAM" id="SSF117991">
    <property type="entry name" value="YbeD/HP0495-like"/>
    <property type="match status" value="1"/>
</dbReference>
<dbReference type="NCBIfam" id="NF003447">
    <property type="entry name" value="PRK04998.1"/>
    <property type="match status" value="1"/>
</dbReference>
<dbReference type="EMBL" id="CP016303">
    <property type="protein sequence ID" value="ASX26792.1"/>
    <property type="molecule type" value="Genomic_DNA"/>
</dbReference>
<name>A0A249E1B1_9ENTR</name>
<reference evidence="4" key="1">
    <citation type="submission" date="2016-06" db="EMBL/GenBank/DDBJ databases">
        <authorList>
            <person name="Chen W."/>
            <person name="Hasegawa D.K."/>
        </authorList>
    </citation>
    <scope>NUCLEOTIDE SEQUENCE [LARGE SCALE GENOMIC DNA]</scope>
    <source>
        <strain evidence="4">MEAM1</strain>
    </source>
</reference>
<comment type="similarity">
    <text evidence="1 2">Belongs to the UPF0250 family.</text>
</comment>
<reference evidence="3 4" key="2">
    <citation type="submission" date="2017-09" db="EMBL/GenBank/DDBJ databases">
        <title>The genome of whitefly Bemisia tabaci, a global crop pest, provides novel insights into virus transmission, host adaptation and insecticide resistance.</title>
        <authorList>
            <person name="Kaur N."/>
            <person name="Kliot A."/>
            <person name="Pinheiro P.V."/>
            <person name="Luan J."/>
            <person name="Zheng Y."/>
            <person name="Liu W."/>
            <person name="Sun H."/>
            <person name="Yang X."/>
            <person name="Xu Y."/>
            <person name="Luo Y."/>
            <person name="Kruse A."/>
            <person name="Fisher T.W."/>
            <person name="Nelson D.R."/>
            <person name="Elimelech M."/>
            <person name="MacCoss M."/>
            <person name="Johnson R."/>
            <person name="Cohen E."/>
            <person name="Hunter W.B."/>
            <person name="Brown J.K."/>
            <person name="Jander G."/>
            <person name="Cilia M."/>
            <person name="Douglas A.E."/>
            <person name="Ghanim M."/>
            <person name="Simmons A.M."/>
            <person name="Wintermantel W.M."/>
            <person name="Ling K.-S."/>
            <person name="Fei Z."/>
        </authorList>
    </citation>
    <scope>NUCLEOTIDE SEQUENCE [LARGE SCALE GENOMIC DNA]</scope>
    <source>
        <strain evidence="3 4">MEAM1</strain>
    </source>
</reference>
<dbReference type="HAMAP" id="MF_00659">
    <property type="entry name" value="UPF0250"/>
    <property type="match status" value="1"/>
</dbReference>
<accession>A0A249E1B1</accession>
<dbReference type="PANTHER" id="PTHR38036">
    <property type="entry name" value="UPF0250 PROTEIN YBED"/>
    <property type="match status" value="1"/>
</dbReference>
<protein>
    <recommendedName>
        <fullName evidence="2">UPF0250 protein BA171_07210</fullName>
    </recommendedName>
</protein>
<gene>
    <name evidence="3" type="ORF">BA171_07210</name>
</gene>
<dbReference type="PANTHER" id="PTHR38036:SF1">
    <property type="entry name" value="UPF0250 PROTEIN YBED"/>
    <property type="match status" value="1"/>
</dbReference>
<evidence type="ECO:0000256" key="2">
    <source>
        <dbReference type="HAMAP-Rule" id="MF_00659"/>
    </source>
</evidence>
<dbReference type="AlphaFoldDB" id="A0A249E1B1"/>
<dbReference type="Pfam" id="PF04359">
    <property type="entry name" value="DUF493"/>
    <property type="match status" value="1"/>
</dbReference>
<evidence type="ECO:0000256" key="1">
    <source>
        <dbReference type="ARBA" id="ARBA00008460"/>
    </source>
</evidence>
<evidence type="ECO:0000313" key="3">
    <source>
        <dbReference type="EMBL" id="ASX26792.1"/>
    </source>
</evidence>
<dbReference type="OrthoDB" id="9793424at2"/>
<dbReference type="GO" id="GO:0005829">
    <property type="term" value="C:cytosol"/>
    <property type="evidence" value="ECO:0007669"/>
    <property type="project" value="TreeGrafter"/>
</dbReference>
<dbReference type="InterPro" id="IPR007454">
    <property type="entry name" value="UPF0250_YbeD-like"/>
</dbReference>
<sequence>MNSKLNELLKFPCALTYKVIGFSKPQLLEQVMTTIQNYILGNYDPKIQPSHKGTYHSISVTVFVNDIKQVETLYQELSALKFVRMVL</sequence>
<dbReference type="RefSeq" id="WP_016856870.1">
    <property type="nucleotide sequence ID" value="NZ_CP016303.1"/>
</dbReference>
<evidence type="ECO:0000313" key="4">
    <source>
        <dbReference type="Proteomes" id="UP000216438"/>
    </source>
</evidence>
<proteinExistence type="inferred from homology"/>
<dbReference type="InterPro" id="IPR027471">
    <property type="entry name" value="YbeD-like_sf"/>
</dbReference>
<dbReference type="Proteomes" id="UP000216438">
    <property type="component" value="Chromosome"/>
</dbReference>